<dbReference type="GO" id="GO:0006351">
    <property type="term" value="P:DNA-templated transcription"/>
    <property type="evidence" value="ECO:0007669"/>
    <property type="project" value="TreeGrafter"/>
</dbReference>
<dbReference type="Pfam" id="PF03466">
    <property type="entry name" value="LysR_substrate"/>
    <property type="match status" value="1"/>
</dbReference>
<dbReference type="OrthoDB" id="5671700at2"/>
<protein>
    <submittedName>
        <fullName evidence="6">LysR family transcriptional regulator</fullName>
    </submittedName>
</protein>
<comment type="similarity">
    <text evidence="1">Belongs to the LysR transcriptional regulatory family.</text>
</comment>
<dbReference type="GO" id="GO:0043565">
    <property type="term" value="F:sequence-specific DNA binding"/>
    <property type="evidence" value="ECO:0007669"/>
    <property type="project" value="TreeGrafter"/>
</dbReference>
<evidence type="ECO:0000256" key="3">
    <source>
        <dbReference type="ARBA" id="ARBA00023125"/>
    </source>
</evidence>
<dbReference type="AlphaFoldDB" id="A0A1Y0ET14"/>
<evidence type="ECO:0000259" key="5">
    <source>
        <dbReference type="PROSITE" id="PS50931"/>
    </source>
</evidence>
<gene>
    <name evidence="6" type="ORF">CCO03_11655</name>
</gene>
<dbReference type="SUPFAM" id="SSF53850">
    <property type="entry name" value="Periplasmic binding protein-like II"/>
    <property type="match status" value="1"/>
</dbReference>
<dbReference type="InterPro" id="IPR005119">
    <property type="entry name" value="LysR_subst-bd"/>
</dbReference>
<dbReference type="InterPro" id="IPR036390">
    <property type="entry name" value="WH_DNA-bd_sf"/>
</dbReference>
<keyword evidence="7" id="KW-1185">Reference proteome</keyword>
<dbReference type="Gene3D" id="3.40.190.290">
    <property type="match status" value="1"/>
</dbReference>
<organism evidence="6 7">
    <name type="scientific">Comamonas serinivorans</name>
    <dbReference type="NCBI Taxonomy" id="1082851"/>
    <lineage>
        <taxon>Bacteria</taxon>
        <taxon>Pseudomonadati</taxon>
        <taxon>Pseudomonadota</taxon>
        <taxon>Betaproteobacteria</taxon>
        <taxon>Burkholderiales</taxon>
        <taxon>Comamonadaceae</taxon>
        <taxon>Comamonas</taxon>
    </lineage>
</organism>
<evidence type="ECO:0000313" key="6">
    <source>
        <dbReference type="EMBL" id="ARU06814.1"/>
    </source>
</evidence>
<dbReference type="InterPro" id="IPR000847">
    <property type="entry name" value="LysR_HTH_N"/>
</dbReference>
<dbReference type="CDD" id="cd08473">
    <property type="entry name" value="PBP2_CrgA_like_4"/>
    <property type="match status" value="1"/>
</dbReference>
<reference evidence="6 7" key="1">
    <citation type="submission" date="2017-05" db="EMBL/GenBank/DDBJ databases">
        <authorList>
            <person name="Song R."/>
            <person name="Chenine A.L."/>
            <person name="Ruprecht R.M."/>
        </authorList>
    </citation>
    <scope>NUCLEOTIDE SEQUENCE [LARGE SCALE GENOMIC DNA]</scope>
    <source>
        <strain evidence="6 7">DSM 26136</strain>
    </source>
</reference>
<dbReference type="KEGG" id="cser:CCO03_11655"/>
<keyword evidence="3" id="KW-0238">DNA-binding</keyword>
<dbReference type="GO" id="GO:0003700">
    <property type="term" value="F:DNA-binding transcription factor activity"/>
    <property type="evidence" value="ECO:0007669"/>
    <property type="project" value="InterPro"/>
</dbReference>
<evidence type="ECO:0000256" key="2">
    <source>
        <dbReference type="ARBA" id="ARBA00023015"/>
    </source>
</evidence>
<dbReference type="InterPro" id="IPR036388">
    <property type="entry name" value="WH-like_DNA-bd_sf"/>
</dbReference>
<evidence type="ECO:0000313" key="7">
    <source>
        <dbReference type="Proteomes" id="UP000196138"/>
    </source>
</evidence>
<accession>A0A1Y0ET14</accession>
<sequence length="299" mass="32314">MPDLNDMLLFAEVAEKGSFTAAGDSLGTPKSRVSRRIAALEAQLGVRLLQRSTRKLALTEVGHSYLQHVQEMREAAQAAQLAVAQIKAEPAGVVRMSCPVHPAQALIGPMLPAFLAANPKVTLEMEVSNRAVDLLAEGIDVALRVRSELSEAGQLVVKRLGQTSSWVVASPEQLQRQGVPRQPEDLQRLDVMGLSGQKGMARFALQGPKGEAADIRVRARYMADDFECLLRACVAGVGLCAMPDYFCQADIAAGRLVRVLPDWRLSPGIFHAVFPSRRGMVPAVRALLDHLAQVQLPSA</sequence>
<dbReference type="InterPro" id="IPR058163">
    <property type="entry name" value="LysR-type_TF_proteobact-type"/>
</dbReference>
<proteinExistence type="inferred from homology"/>
<dbReference type="SUPFAM" id="SSF46785">
    <property type="entry name" value="Winged helix' DNA-binding domain"/>
    <property type="match status" value="1"/>
</dbReference>
<dbReference type="FunFam" id="1.10.10.10:FF:000001">
    <property type="entry name" value="LysR family transcriptional regulator"/>
    <property type="match status" value="1"/>
</dbReference>
<keyword evidence="4" id="KW-0804">Transcription</keyword>
<dbReference type="Proteomes" id="UP000196138">
    <property type="component" value="Chromosome"/>
</dbReference>
<feature type="domain" description="HTH lysR-type" evidence="5">
    <location>
        <begin position="2"/>
        <end position="59"/>
    </location>
</feature>
<evidence type="ECO:0000256" key="4">
    <source>
        <dbReference type="ARBA" id="ARBA00023163"/>
    </source>
</evidence>
<keyword evidence="2" id="KW-0805">Transcription regulation</keyword>
<dbReference type="Gene3D" id="1.10.10.10">
    <property type="entry name" value="Winged helix-like DNA-binding domain superfamily/Winged helix DNA-binding domain"/>
    <property type="match status" value="1"/>
</dbReference>
<dbReference type="Pfam" id="PF00126">
    <property type="entry name" value="HTH_1"/>
    <property type="match status" value="1"/>
</dbReference>
<evidence type="ECO:0000256" key="1">
    <source>
        <dbReference type="ARBA" id="ARBA00009437"/>
    </source>
</evidence>
<dbReference type="EMBL" id="CP021455">
    <property type="protein sequence ID" value="ARU06814.1"/>
    <property type="molecule type" value="Genomic_DNA"/>
</dbReference>
<dbReference type="PROSITE" id="PS50931">
    <property type="entry name" value="HTH_LYSR"/>
    <property type="match status" value="1"/>
</dbReference>
<dbReference type="PANTHER" id="PTHR30537">
    <property type="entry name" value="HTH-TYPE TRANSCRIPTIONAL REGULATOR"/>
    <property type="match status" value="1"/>
</dbReference>
<dbReference type="PANTHER" id="PTHR30537:SF31">
    <property type="entry name" value="TRANSCRIPTIONAL REGULATOR, LYSR FAMILY"/>
    <property type="match status" value="1"/>
</dbReference>
<name>A0A1Y0ET14_9BURK</name>